<sequence length="389" mass="43404">MKRKHYVYLFSTFLLITITSFVITLVASGFRIGNDGTITQTGIISINSAPDGALVYINDVPKDATNTNITQLKPGTYSVRLEKEGFVTWREDIKVVKQTVTRADALLIPLYPSFSPLTFTGVINPVLSPDGQKIIFQSIEPNNAGVWLLDLTDRPFNLSSKPRQLLVDTENLTYSTMSIVWSPTSDEIQLSSPNVIMREGAIPNIYYYSLSSNHMLDPTPTGIPEEWAQTIADEQDAILKTLPEEDQIKITSFAIHSWSPDKSRILYTTTQGDSTEYNIYEVPGIHTNTQPSPTPPSHKTITNPILTVDSNYTISWFSDSKHLLVVHQNDEASGVVEIVEVNGHNRTQIFNGSLSQKTVFPSPSGTKIIILSRFNNETDGYNLYTLNLR</sequence>
<dbReference type="Pfam" id="PF08308">
    <property type="entry name" value="PEGA"/>
    <property type="match status" value="1"/>
</dbReference>
<name>A0A2M7TKJ9_UNCKA</name>
<protein>
    <recommendedName>
        <fullName evidence="2">PEGA domain-containing protein</fullName>
    </recommendedName>
</protein>
<dbReference type="InterPro" id="IPR013229">
    <property type="entry name" value="PEGA"/>
</dbReference>
<accession>A0A2M7TKJ9</accession>
<dbReference type="Proteomes" id="UP000228920">
    <property type="component" value="Unassembled WGS sequence"/>
</dbReference>
<evidence type="ECO:0000259" key="2">
    <source>
        <dbReference type="Pfam" id="PF08308"/>
    </source>
</evidence>
<keyword evidence="1" id="KW-1133">Transmembrane helix</keyword>
<dbReference type="AlphaFoldDB" id="A0A2M7TKJ9"/>
<comment type="caution">
    <text evidence="3">The sequence shown here is derived from an EMBL/GenBank/DDBJ whole genome shotgun (WGS) entry which is preliminary data.</text>
</comment>
<dbReference type="SUPFAM" id="SSF82171">
    <property type="entry name" value="DPP6 N-terminal domain-like"/>
    <property type="match status" value="1"/>
</dbReference>
<gene>
    <name evidence="3" type="ORF">COY32_01780</name>
</gene>
<evidence type="ECO:0000313" key="3">
    <source>
        <dbReference type="EMBL" id="PIZ47390.1"/>
    </source>
</evidence>
<dbReference type="Pfam" id="PF07676">
    <property type="entry name" value="PD40"/>
    <property type="match status" value="2"/>
</dbReference>
<dbReference type="PANTHER" id="PTHR36194:SF1">
    <property type="entry name" value="S-LAYER-LIKE PROTEIN"/>
    <property type="match status" value="1"/>
</dbReference>
<organism evidence="3 4">
    <name type="scientific">candidate division WWE3 bacterium CG_4_10_14_0_2_um_filter_41_14</name>
    <dbReference type="NCBI Taxonomy" id="1975072"/>
    <lineage>
        <taxon>Bacteria</taxon>
        <taxon>Katanobacteria</taxon>
    </lineage>
</organism>
<reference evidence="4" key="1">
    <citation type="submission" date="2017-09" db="EMBL/GenBank/DDBJ databases">
        <title>Depth-based differentiation of microbial function through sediment-hosted aquifers and enrichment of novel symbionts in the deep terrestrial subsurface.</title>
        <authorList>
            <person name="Probst A.J."/>
            <person name="Ladd B."/>
            <person name="Jarett J.K."/>
            <person name="Geller-Mcgrath D.E."/>
            <person name="Sieber C.M.K."/>
            <person name="Emerson J.B."/>
            <person name="Anantharaman K."/>
            <person name="Thomas B.C."/>
            <person name="Malmstrom R."/>
            <person name="Stieglmeier M."/>
            <person name="Klingl A."/>
            <person name="Woyke T."/>
            <person name="Ryan C.M."/>
            <person name="Banfield J.F."/>
        </authorList>
    </citation>
    <scope>NUCLEOTIDE SEQUENCE [LARGE SCALE GENOMIC DNA]</scope>
</reference>
<dbReference type="EMBL" id="PFNL01000051">
    <property type="protein sequence ID" value="PIZ47390.1"/>
    <property type="molecule type" value="Genomic_DNA"/>
</dbReference>
<feature type="domain" description="PEGA" evidence="2">
    <location>
        <begin position="42"/>
        <end position="104"/>
    </location>
</feature>
<keyword evidence="1" id="KW-0472">Membrane</keyword>
<dbReference type="Gene3D" id="2.120.10.30">
    <property type="entry name" value="TolB, C-terminal domain"/>
    <property type="match status" value="1"/>
</dbReference>
<keyword evidence="1" id="KW-0812">Transmembrane</keyword>
<dbReference type="InterPro" id="IPR011042">
    <property type="entry name" value="6-blade_b-propeller_TolB-like"/>
</dbReference>
<dbReference type="PANTHER" id="PTHR36194">
    <property type="entry name" value="S-LAYER-LIKE PROTEIN"/>
    <property type="match status" value="1"/>
</dbReference>
<evidence type="ECO:0000256" key="1">
    <source>
        <dbReference type="SAM" id="Phobius"/>
    </source>
</evidence>
<proteinExistence type="predicted"/>
<dbReference type="InterPro" id="IPR011659">
    <property type="entry name" value="WD40"/>
</dbReference>
<feature type="transmembrane region" description="Helical" evidence="1">
    <location>
        <begin position="7"/>
        <end position="30"/>
    </location>
</feature>
<evidence type="ECO:0000313" key="4">
    <source>
        <dbReference type="Proteomes" id="UP000228920"/>
    </source>
</evidence>